<dbReference type="GO" id="GO:0030288">
    <property type="term" value="C:outer membrane-bounded periplasmic space"/>
    <property type="evidence" value="ECO:0007669"/>
    <property type="project" value="InterPro"/>
</dbReference>
<comment type="caution">
    <text evidence="2">The sequence shown here is derived from an EMBL/GenBank/DDBJ whole genome shotgun (WGS) entry which is preliminary data.</text>
</comment>
<evidence type="ECO:0000313" key="2">
    <source>
        <dbReference type="EMBL" id="EOW84488.1"/>
    </source>
</evidence>
<protein>
    <submittedName>
        <fullName evidence="2">TRAP dicarboxylate transporter subunit DctP</fullName>
    </submittedName>
</protein>
<dbReference type="Gene3D" id="3.40.190.170">
    <property type="entry name" value="Bacterial extracellular solute-binding protein, family 7"/>
    <property type="match status" value="1"/>
</dbReference>
<sequence>MKRNIVLLVLLICMLPVIGGCSKQVQADKNNQVVLRFAYASNSQPVIDSMKKFGAIVEERTHGQVKIEYFPDGQLGGETELIELTQTGGIDFTKVSGSALEGFSKDYSIFGIPYLFDDEQHFYKVMENRKIMNEIYQSTNELGFVGLTYYDSGQRSFYMKNAPIKTLEDLKGKKIRVMQSETAIKMVQLLGASPVPMGSGEVYTSLQANLIDGAENNEFVLYTAGHGSIAKYYSYDEHTRVPDIVIMNNKVKDRLTKKQYQIVLQAAKESTEYEKKVFKKAVEQEKKIAIKKYDVQFNQVDATKFREAVQPLHDTFKNNPQYHALYEEIRALSQNK</sequence>
<dbReference type="GO" id="GO:0055085">
    <property type="term" value="P:transmembrane transport"/>
    <property type="evidence" value="ECO:0007669"/>
    <property type="project" value="InterPro"/>
</dbReference>
<dbReference type="InterPro" id="IPR038404">
    <property type="entry name" value="TRAP_DctP_sf"/>
</dbReference>
<dbReference type="GO" id="GO:0030246">
    <property type="term" value="F:carbohydrate binding"/>
    <property type="evidence" value="ECO:0007669"/>
    <property type="project" value="TreeGrafter"/>
</dbReference>
<proteinExistence type="predicted"/>
<dbReference type="NCBIfam" id="NF037995">
    <property type="entry name" value="TRAP_S1"/>
    <property type="match status" value="1"/>
</dbReference>
<dbReference type="PANTHER" id="PTHR33376:SF2">
    <property type="entry name" value="DICARBOXYLATE-BINDING PERIPLASMIC PROTEIN"/>
    <property type="match status" value="1"/>
</dbReference>
<evidence type="ECO:0000313" key="3">
    <source>
        <dbReference type="Proteomes" id="UP000014113"/>
    </source>
</evidence>
<dbReference type="Pfam" id="PF03480">
    <property type="entry name" value="DctP"/>
    <property type="match status" value="1"/>
</dbReference>
<dbReference type="InterPro" id="IPR004682">
    <property type="entry name" value="TRAP_DctP"/>
</dbReference>
<dbReference type="CDD" id="cd13671">
    <property type="entry name" value="PBP2_TRAP_SBP_like_3"/>
    <property type="match status" value="1"/>
</dbReference>
<dbReference type="RefSeq" id="WP_016182550.1">
    <property type="nucleotide sequence ID" value="NZ_JXKI01000032.1"/>
</dbReference>
<dbReference type="Proteomes" id="UP000014113">
    <property type="component" value="Unassembled WGS sequence"/>
</dbReference>
<gene>
    <name evidence="2" type="ORF">I568_00984</name>
</gene>
<dbReference type="SUPFAM" id="SSF53850">
    <property type="entry name" value="Periplasmic binding protein-like II"/>
    <property type="match status" value="1"/>
</dbReference>
<dbReference type="PIRSF" id="PIRSF006470">
    <property type="entry name" value="DctB"/>
    <property type="match status" value="1"/>
</dbReference>
<accession>S1NFN5</accession>
<dbReference type="NCBIfam" id="TIGR00787">
    <property type="entry name" value="dctP"/>
    <property type="match status" value="1"/>
</dbReference>
<dbReference type="AlphaFoldDB" id="S1NFN5"/>
<dbReference type="EMBL" id="ASWJ01000004">
    <property type="protein sequence ID" value="EOW84488.1"/>
    <property type="molecule type" value="Genomic_DNA"/>
</dbReference>
<keyword evidence="3" id="KW-1185">Reference proteome</keyword>
<dbReference type="InterPro" id="IPR018389">
    <property type="entry name" value="DctP_fam"/>
</dbReference>
<reference evidence="2 3" key="1">
    <citation type="submission" date="2013-03" db="EMBL/GenBank/DDBJ databases">
        <title>The Genome Sequence of Enterococcus columbae ATCC_51263 (PacBio/Illumina hybrid assembly).</title>
        <authorList>
            <consortium name="The Broad Institute Genomics Platform"/>
            <consortium name="The Broad Institute Genome Sequencing Center for Infectious Disease"/>
            <person name="Earl A."/>
            <person name="Russ C."/>
            <person name="Gilmore M."/>
            <person name="Surin D."/>
            <person name="Walker B."/>
            <person name="Young S."/>
            <person name="Zeng Q."/>
            <person name="Gargeya S."/>
            <person name="Fitzgerald M."/>
            <person name="Haas B."/>
            <person name="Abouelleil A."/>
            <person name="Allen A.W."/>
            <person name="Alvarado L."/>
            <person name="Arachchi H.M."/>
            <person name="Berlin A.M."/>
            <person name="Chapman S.B."/>
            <person name="Gainer-Dewar J."/>
            <person name="Goldberg J."/>
            <person name="Griggs A."/>
            <person name="Gujja S."/>
            <person name="Hansen M."/>
            <person name="Howarth C."/>
            <person name="Imamovic A."/>
            <person name="Ireland A."/>
            <person name="Larimer J."/>
            <person name="McCowan C."/>
            <person name="Murphy C."/>
            <person name="Pearson M."/>
            <person name="Poon T.W."/>
            <person name="Priest M."/>
            <person name="Roberts A."/>
            <person name="Saif S."/>
            <person name="Shea T."/>
            <person name="Sisk P."/>
            <person name="Sykes S."/>
            <person name="Wortman J."/>
            <person name="Nusbaum C."/>
            <person name="Birren B."/>
        </authorList>
    </citation>
    <scope>NUCLEOTIDE SEQUENCE [LARGE SCALE GENOMIC DNA]</scope>
    <source>
        <strain evidence="2 3">ATCC 51263</strain>
    </source>
</reference>
<name>S1NFN5_9ENTE</name>
<dbReference type="PATRIC" id="fig|1121865.3.peg.380"/>
<dbReference type="eggNOG" id="COG1638">
    <property type="taxonomic scope" value="Bacteria"/>
</dbReference>
<dbReference type="STRING" id="1121865.OMW_00386"/>
<dbReference type="PROSITE" id="PS51257">
    <property type="entry name" value="PROKAR_LIPOPROTEIN"/>
    <property type="match status" value="1"/>
</dbReference>
<keyword evidence="1" id="KW-0732">Signal</keyword>
<evidence type="ECO:0000256" key="1">
    <source>
        <dbReference type="ARBA" id="ARBA00022729"/>
    </source>
</evidence>
<dbReference type="OrthoDB" id="9776801at2"/>
<dbReference type="PANTHER" id="PTHR33376">
    <property type="match status" value="1"/>
</dbReference>
<organism evidence="2 3">
    <name type="scientific">Enterococcus columbae DSM 7374 = ATCC 51263</name>
    <dbReference type="NCBI Taxonomy" id="1121865"/>
    <lineage>
        <taxon>Bacteria</taxon>
        <taxon>Bacillati</taxon>
        <taxon>Bacillota</taxon>
        <taxon>Bacilli</taxon>
        <taxon>Lactobacillales</taxon>
        <taxon>Enterococcaceae</taxon>
        <taxon>Enterococcus</taxon>
    </lineage>
</organism>